<name>A0ABT0C7D1_THEVL</name>
<dbReference type="SUPFAM" id="SSF51905">
    <property type="entry name" value="FAD/NAD(P)-binding domain"/>
    <property type="match status" value="1"/>
</dbReference>
<dbReference type="InterPro" id="IPR036188">
    <property type="entry name" value="FAD/NAD-bd_sf"/>
</dbReference>
<accession>A0ABT0C7D1</accession>
<evidence type="ECO:0000313" key="3">
    <source>
        <dbReference type="Proteomes" id="UP000830835"/>
    </source>
</evidence>
<dbReference type="PANTHER" id="PTHR10668">
    <property type="entry name" value="PHYTOENE DEHYDROGENASE"/>
    <property type="match status" value="1"/>
</dbReference>
<organism evidence="2 3">
    <name type="scientific">Thermostichus vulcanus str. 'Rupite'</name>
    <dbReference type="NCBI Taxonomy" id="2813851"/>
    <lineage>
        <taxon>Bacteria</taxon>
        <taxon>Bacillati</taxon>
        <taxon>Cyanobacteriota</taxon>
        <taxon>Cyanophyceae</taxon>
        <taxon>Thermostichales</taxon>
        <taxon>Thermostichaceae</taxon>
        <taxon>Thermostichus</taxon>
    </lineage>
</organism>
<protein>
    <submittedName>
        <fullName evidence="2">NAD(P)/FAD-dependent oxidoreductase</fullName>
    </submittedName>
</protein>
<dbReference type="RefSeq" id="WP_244348831.1">
    <property type="nucleotide sequence ID" value="NZ_JAFIRA010000003.1"/>
</dbReference>
<proteinExistence type="predicted"/>
<evidence type="ECO:0000313" key="2">
    <source>
        <dbReference type="EMBL" id="MCJ2541703.1"/>
    </source>
</evidence>
<dbReference type="Gene3D" id="3.50.50.60">
    <property type="entry name" value="FAD/NAD(P)-binding domain"/>
    <property type="match status" value="2"/>
</dbReference>
<sequence length="520" mass="56987">MSYDAVVIGGGHNGLVSACYLAKAGKKVVVLERYHTVGGAAITEEIHPGFRVSVASYSCSLLRPEIIRDLRLPDYGFEVYAKQPSYFMPFPDGQHLFLYADNRAKSKAEIAKFSPKDAEAYDRWEDFWDRVNGVIEPTLMQPPISLGQLADRFAQAGYEDDFRRIMLLSTTDLLDEFFESEHVKAAMAPQSLIGTAAGPMTPGTPYVWLIHAVGRAIGIRGVWGYVRGGMGAITQAMAKAALDLGVEIRTSAPVAEIWVENGQATGVILETGETLRARAILSNAHPQITFLKLCPTGSLPPEFRTHLERHYRTCGPVYKLNLALEELPCYTAAPAEIPPEVVSSATVDIAPSVAYLERAWDDYKYGIPSRDPFIEIYSQSPTDRTMAPPGKHILSCFCQFVPYQPKGRDWNDGLREEFADRVIDKIAQFAPNIKKAVIARQMLSPVDLEARFGLMGGSIFHGEITPDQSYNLRPISGFADYRSPIAGLYLCGSGAHPGGGVTGIPGHNCAQVVLGDFPNL</sequence>
<keyword evidence="3" id="KW-1185">Reference proteome</keyword>
<dbReference type="Proteomes" id="UP000830835">
    <property type="component" value="Unassembled WGS sequence"/>
</dbReference>
<dbReference type="PANTHER" id="PTHR10668:SF103">
    <property type="entry name" value="PYRIDINE NUCLEOTIDE-DISULFIDE OXIDOREDUCTASE DOMAIN-CONTAINING PROTEIN 2"/>
    <property type="match status" value="1"/>
</dbReference>
<evidence type="ECO:0000259" key="1">
    <source>
        <dbReference type="Pfam" id="PF01266"/>
    </source>
</evidence>
<dbReference type="EMBL" id="JAFIRA010000003">
    <property type="protein sequence ID" value="MCJ2541703.1"/>
    <property type="molecule type" value="Genomic_DNA"/>
</dbReference>
<comment type="caution">
    <text evidence="2">The sequence shown here is derived from an EMBL/GenBank/DDBJ whole genome shotgun (WGS) entry which is preliminary data.</text>
</comment>
<dbReference type="InterPro" id="IPR006076">
    <property type="entry name" value="FAD-dep_OxRdtase"/>
</dbReference>
<reference evidence="2" key="1">
    <citation type="submission" date="2021-02" db="EMBL/GenBank/DDBJ databases">
        <title>The CRISPR/cas machinery reduction and long-range gene transfer in the hot spring cyanobacterium Synechococcus.</title>
        <authorList>
            <person name="Dvorak P."/>
            <person name="Jahodarova E."/>
            <person name="Hasler P."/>
            <person name="Poulickova A."/>
        </authorList>
    </citation>
    <scope>NUCLEOTIDE SEQUENCE</scope>
    <source>
        <strain evidence="2">Rupite</strain>
    </source>
</reference>
<dbReference type="Pfam" id="PF01266">
    <property type="entry name" value="DAO"/>
    <property type="match status" value="1"/>
</dbReference>
<feature type="domain" description="FAD dependent oxidoreductase" evidence="1">
    <location>
        <begin position="4"/>
        <end position="287"/>
    </location>
</feature>
<gene>
    <name evidence="2" type="ORF">JX360_02090</name>
</gene>